<dbReference type="eggNOG" id="ENOG502ZAH6">
    <property type="taxonomic scope" value="Bacteria"/>
</dbReference>
<dbReference type="HOGENOM" id="CLU_857437_0_0_11"/>
<organism evidence="1">
    <name type="scientific">Mycobacterium triplex</name>
    <dbReference type="NCBI Taxonomy" id="47839"/>
    <lineage>
        <taxon>Bacteria</taxon>
        <taxon>Bacillati</taxon>
        <taxon>Actinomycetota</taxon>
        <taxon>Actinomycetes</taxon>
        <taxon>Mycobacteriales</taxon>
        <taxon>Mycobacteriaceae</taxon>
        <taxon>Mycobacterium</taxon>
        <taxon>Mycobacterium simiae complex</taxon>
    </lineage>
</organism>
<reference evidence="1" key="2">
    <citation type="submission" date="2014-04" db="EMBL/GenBank/DDBJ databases">
        <authorList>
            <person name="Urmite Genomes U."/>
        </authorList>
    </citation>
    <scope>NUCLEOTIDE SEQUENCE</scope>
    <source>
        <strain evidence="1">DSM 44626</strain>
    </source>
</reference>
<dbReference type="GO" id="GO:0016301">
    <property type="term" value="F:kinase activity"/>
    <property type="evidence" value="ECO:0007669"/>
    <property type="project" value="UniProtKB-KW"/>
</dbReference>
<evidence type="ECO:0000313" key="2">
    <source>
        <dbReference type="EMBL" id="ORW99928.1"/>
    </source>
</evidence>
<dbReference type="AlphaFoldDB" id="A0A024K2Y8"/>
<dbReference type="SUPFAM" id="SSF159245">
    <property type="entry name" value="AttH-like"/>
    <property type="match status" value="1"/>
</dbReference>
<sequence>MTTTQPVRPAHLADADEVLHNLPDVALWVENYLSQAYFPAERLGVFLHIGRVSFDQPAWDELALVYLPGDKFLAARGFCYGSETPQGPAGPCLTYQCIEPWRKWRKTFRGPARLISGDELRGGGVADGVHVKLAFDLVYEAMCPPFELGEMHEQNWASSHYEQHCTVTGTLSYGDVSLAVAGTGIRDHSTGVRDLTGLHNHIWCHAEWPDGRAFCLMYLANRDGSGRMNHAAVCTAESVRYGRLVSAAPLLDSWDRRGDDYTLTLEIENETIQLTATIGQVGALTIAGPGEIVRGAARGDGCHHLLAEAMTRFDWDGQVGFGLTERSVLVR</sequence>
<evidence type="ECO:0000313" key="3">
    <source>
        <dbReference type="Proteomes" id="UP000193710"/>
    </source>
</evidence>
<dbReference type="RefSeq" id="WP_036470996.1">
    <property type="nucleotide sequence ID" value="NZ_HG964446.1"/>
</dbReference>
<protein>
    <submittedName>
        <fullName evidence="1">Putative 6-phosphofructokinase</fullName>
    </submittedName>
</protein>
<name>A0A024K2Y8_9MYCO</name>
<keyword evidence="1" id="KW-0808">Transferase</keyword>
<proteinExistence type="predicted"/>
<dbReference type="Proteomes" id="UP000028880">
    <property type="component" value="Unassembled WGS sequence"/>
</dbReference>
<evidence type="ECO:0000313" key="1">
    <source>
        <dbReference type="EMBL" id="CDO90256.1"/>
    </source>
</evidence>
<dbReference type="Proteomes" id="UP000193710">
    <property type="component" value="Unassembled WGS sequence"/>
</dbReference>
<dbReference type="STRING" id="47839.BN973_04649"/>
<accession>A0A024K2Y8</accession>
<dbReference type="EMBL" id="HG964446">
    <property type="protein sequence ID" value="CDO90256.1"/>
    <property type="molecule type" value="Genomic_DNA"/>
</dbReference>
<keyword evidence="1" id="KW-0418">Kinase</keyword>
<dbReference type="EMBL" id="LQPY01000037">
    <property type="protein sequence ID" value="ORW99928.1"/>
    <property type="molecule type" value="Genomic_DNA"/>
</dbReference>
<reference evidence="1" key="1">
    <citation type="journal article" date="2014" name="Genome Announc.">
        <title>Draft Genome Sequence of Mycobacterium triplex DSM 44626.</title>
        <authorList>
            <person name="Sassi M."/>
            <person name="Croce O."/>
            <person name="Robert C."/>
            <person name="Raoult D."/>
            <person name="Drancourt M."/>
        </authorList>
    </citation>
    <scope>NUCLEOTIDE SEQUENCE [LARGE SCALE GENOMIC DNA]</scope>
    <source>
        <strain evidence="1">DSM 44626</strain>
    </source>
</reference>
<keyword evidence="3" id="KW-1185">Reference proteome</keyword>
<reference evidence="2 3" key="3">
    <citation type="submission" date="2016-01" db="EMBL/GenBank/DDBJ databases">
        <title>The new phylogeny of the genus Mycobacterium.</title>
        <authorList>
            <person name="Tarcisio F."/>
            <person name="Conor M."/>
            <person name="Antonella G."/>
            <person name="Elisabetta G."/>
            <person name="Giulia F.S."/>
            <person name="Sara T."/>
            <person name="Anna F."/>
            <person name="Clotilde B."/>
            <person name="Roberto B."/>
            <person name="Veronica D.S."/>
            <person name="Fabio R."/>
            <person name="Monica P."/>
            <person name="Olivier J."/>
            <person name="Enrico T."/>
            <person name="Nicola S."/>
        </authorList>
    </citation>
    <scope>NUCLEOTIDE SEQUENCE [LARGE SCALE GENOMIC DNA]</scope>
    <source>
        <strain evidence="2 3">DSM 44626</strain>
    </source>
</reference>
<gene>
    <name evidence="2" type="ORF">AWC29_26560</name>
    <name evidence="1" type="ORF">BN973_04649</name>
</gene>